<sequence>MSHTRTVNHTDFELTNAHPFLLNIETEKPVVHWDIAQLQLGSLAGMQLYGHSFGGWSFQQDNLTALSAVGAIPGAIIRTHRCILVLPTSEGGRLSHESIINLKLCKTAWKFMPLLLVSGSLQPGRGAPIAPRDEKVLVMDAECFWAPKAGDMISFIALAIPCPVMRCALTFFTVP</sequence>
<reference evidence="1 2" key="1">
    <citation type="submission" date="2019-04" db="EMBL/GenBank/DDBJ databases">
        <title>Aspergillus burnettii sp. nov., novel species from soil in southeast Queensland.</title>
        <authorList>
            <person name="Gilchrist C.L.M."/>
            <person name="Pitt J.I."/>
            <person name="Lange L."/>
            <person name="Lacey H.J."/>
            <person name="Vuong D."/>
            <person name="Midgley D.J."/>
            <person name="Greenfield P."/>
            <person name="Bradbury M."/>
            <person name="Lacey E."/>
            <person name="Busk P.K."/>
            <person name="Pilgaard B."/>
            <person name="Chooi Y.H."/>
            <person name="Piggott A.M."/>
        </authorList>
    </citation>
    <scope>NUCLEOTIDE SEQUENCE [LARGE SCALE GENOMIC DNA]</scope>
    <source>
        <strain evidence="1 2">FRR 5400</strain>
    </source>
</reference>
<evidence type="ECO:0000313" key="2">
    <source>
        <dbReference type="Proteomes" id="UP000541154"/>
    </source>
</evidence>
<evidence type="ECO:0000313" key="1">
    <source>
        <dbReference type="EMBL" id="KAF5858495.1"/>
    </source>
</evidence>
<accession>A0A8H6E4Y8</accession>
<keyword evidence="2" id="KW-1185">Reference proteome</keyword>
<gene>
    <name evidence="1" type="ORF">ETB97_004336</name>
</gene>
<name>A0A8H6E4Y8_PETAA</name>
<proteinExistence type="predicted"/>
<organism evidence="1 2">
    <name type="scientific">Petromyces alliaceus</name>
    <name type="common">Aspergillus alliaceus</name>
    <dbReference type="NCBI Taxonomy" id="209559"/>
    <lineage>
        <taxon>Eukaryota</taxon>
        <taxon>Fungi</taxon>
        <taxon>Dikarya</taxon>
        <taxon>Ascomycota</taxon>
        <taxon>Pezizomycotina</taxon>
        <taxon>Eurotiomycetes</taxon>
        <taxon>Eurotiomycetidae</taxon>
        <taxon>Eurotiales</taxon>
        <taxon>Aspergillaceae</taxon>
        <taxon>Aspergillus</taxon>
        <taxon>Aspergillus subgen. Circumdati</taxon>
    </lineage>
</organism>
<dbReference type="EMBL" id="SPNV01000203">
    <property type="protein sequence ID" value="KAF5858495.1"/>
    <property type="molecule type" value="Genomic_DNA"/>
</dbReference>
<comment type="caution">
    <text evidence="1">The sequence shown here is derived from an EMBL/GenBank/DDBJ whole genome shotgun (WGS) entry which is preliminary data.</text>
</comment>
<dbReference type="Proteomes" id="UP000541154">
    <property type="component" value="Unassembled WGS sequence"/>
</dbReference>
<dbReference type="AlphaFoldDB" id="A0A8H6E4Y8"/>
<protein>
    <submittedName>
        <fullName evidence="1">Uncharacterized protein</fullName>
    </submittedName>
</protein>